<evidence type="ECO:0000313" key="1">
    <source>
        <dbReference type="EMBL" id="PRY06855.1"/>
    </source>
</evidence>
<proteinExistence type="predicted"/>
<dbReference type="Proteomes" id="UP000238083">
    <property type="component" value="Unassembled WGS sequence"/>
</dbReference>
<name>A0A2T0QQ12_9ACTN</name>
<dbReference type="EMBL" id="PVZF01000031">
    <property type="protein sequence ID" value="PRY06855.1"/>
    <property type="molecule type" value="Genomic_DNA"/>
</dbReference>
<accession>A0A2T0QQ12</accession>
<protein>
    <submittedName>
        <fullName evidence="1">Uncharacterized protein</fullName>
    </submittedName>
</protein>
<comment type="caution">
    <text evidence="1">The sequence shown here is derived from an EMBL/GenBank/DDBJ whole genome shotgun (WGS) entry which is preliminary data.</text>
</comment>
<keyword evidence="2" id="KW-1185">Reference proteome</keyword>
<dbReference type="AlphaFoldDB" id="A0A2T0QQ12"/>
<dbReference type="RefSeq" id="WP_170127520.1">
    <property type="nucleotide sequence ID" value="NZ_PVZF01000031.1"/>
</dbReference>
<organism evidence="1 2">
    <name type="scientific">Kineococcus rhizosphaerae</name>
    <dbReference type="NCBI Taxonomy" id="559628"/>
    <lineage>
        <taxon>Bacteria</taxon>
        <taxon>Bacillati</taxon>
        <taxon>Actinomycetota</taxon>
        <taxon>Actinomycetes</taxon>
        <taxon>Kineosporiales</taxon>
        <taxon>Kineosporiaceae</taxon>
        <taxon>Kineococcus</taxon>
    </lineage>
</organism>
<gene>
    <name evidence="1" type="ORF">CLV37_1315</name>
</gene>
<evidence type="ECO:0000313" key="2">
    <source>
        <dbReference type="Proteomes" id="UP000238083"/>
    </source>
</evidence>
<sequence>MASTPRSDRPRSAGAQIRRHEAEMASVYASTPAEQMLTWTTTGEAVVAHPDQTFETPTRLVRIEHCDCHAFSHHWPQHPFDSPCTRREIREPIDSRSMTRVIRACGDTTVLPTEKLTRP</sequence>
<reference evidence="1 2" key="1">
    <citation type="submission" date="2018-03" db="EMBL/GenBank/DDBJ databases">
        <title>Genomic Encyclopedia of Archaeal and Bacterial Type Strains, Phase II (KMG-II): from individual species to whole genera.</title>
        <authorList>
            <person name="Goeker M."/>
        </authorList>
    </citation>
    <scope>NUCLEOTIDE SEQUENCE [LARGE SCALE GENOMIC DNA]</scope>
    <source>
        <strain evidence="1 2">DSM 19711</strain>
    </source>
</reference>